<proteinExistence type="inferred from homology"/>
<name>A0ABY4YIU7_9MICO</name>
<dbReference type="PANTHER" id="PTHR30237">
    <property type="entry name" value="MURAMOYLTETRAPEPTIDE CARBOXYPEPTIDASE"/>
    <property type="match status" value="1"/>
</dbReference>
<feature type="domain" description="LD-carboxypeptidase C-terminal" evidence="5">
    <location>
        <begin position="205"/>
        <end position="325"/>
    </location>
</feature>
<dbReference type="SUPFAM" id="SSF52317">
    <property type="entry name" value="Class I glutamine amidotransferase-like"/>
    <property type="match status" value="1"/>
</dbReference>
<comment type="similarity">
    <text evidence="1">Belongs to the peptidase S66 family.</text>
</comment>
<dbReference type="RefSeq" id="WP_252621251.1">
    <property type="nucleotide sequence ID" value="NZ_CP099490.1"/>
</dbReference>
<feature type="region of interest" description="Disordered" evidence="3">
    <location>
        <begin position="1"/>
        <end position="22"/>
    </location>
</feature>
<dbReference type="CDD" id="cd07062">
    <property type="entry name" value="Peptidase_S66_mccF_like"/>
    <property type="match status" value="1"/>
</dbReference>
<dbReference type="Gene3D" id="3.50.30.60">
    <property type="entry name" value="LD-carboxypeptidase A C-terminal domain-like"/>
    <property type="match status" value="1"/>
</dbReference>
<dbReference type="InterPro" id="IPR027478">
    <property type="entry name" value="LdcA_N"/>
</dbReference>
<dbReference type="PIRSF" id="PIRSF028757">
    <property type="entry name" value="LD-carboxypeptidase"/>
    <property type="match status" value="1"/>
</dbReference>
<dbReference type="InterPro" id="IPR027461">
    <property type="entry name" value="Carboxypeptidase_A_C_sf"/>
</dbReference>
<protein>
    <submittedName>
        <fullName evidence="6">LD-carboxypeptidase</fullName>
    </submittedName>
</protein>
<dbReference type="EMBL" id="CP099490">
    <property type="protein sequence ID" value="USQ76547.1"/>
    <property type="molecule type" value="Genomic_DNA"/>
</dbReference>
<dbReference type="InterPro" id="IPR029062">
    <property type="entry name" value="Class_I_gatase-like"/>
</dbReference>
<sequence length="346" mass="36964">MIRFPQPLSPGDRIGVTSPSSGVPKDLWPRLECATRWLHERGFEVVVGDCMDGDGSHVSAPAVERADELQRMLTDPTVRAVVPPWGGETAIDVLDLLDWDAIGQAEPTWLVGYSDLSTLMLPLTLRTGWATLHGANLMDTPYAAADGLLHWTEVAAAQGPLAQRQSGVFRTGAFDDWAADPSPTAYVLEGRGAWEVADGDELELSGRLVGGCIEVIGALTGTPFGDVPHFGRTYAEDGLIIYLEAAEGAAFEICRALHGMRLAGWFEHANAILIGRTNAPASGAFTQRDAVLDALEDLDIPIVFDVECGHVPPHLPLVNGALAHLTVTDHERSIVQDLGAGAVNGR</sequence>
<evidence type="ECO:0000313" key="7">
    <source>
        <dbReference type="Proteomes" id="UP001056535"/>
    </source>
</evidence>
<dbReference type="Gene3D" id="3.40.50.10740">
    <property type="entry name" value="Class I glutamine amidotransferase-like"/>
    <property type="match status" value="1"/>
</dbReference>
<dbReference type="InterPro" id="IPR040921">
    <property type="entry name" value="Peptidase_S66C"/>
</dbReference>
<evidence type="ECO:0000313" key="6">
    <source>
        <dbReference type="EMBL" id="USQ76547.1"/>
    </source>
</evidence>
<evidence type="ECO:0000259" key="5">
    <source>
        <dbReference type="Pfam" id="PF17676"/>
    </source>
</evidence>
<organism evidence="6 7">
    <name type="scientific">Ornithinimicrobium cryptoxanthini</name>
    <dbReference type="NCBI Taxonomy" id="2934161"/>
    <lineage>
        <taxon>Bacteria</taxon>
        <taxon>Bacillati</taxon>
        <taxon>Actinomycetota</taxon>
        <taxon>Actinomycetes</taxon>
        <taxon>Micrococcales</taxon>
        <taxon>Ornithinimicrobiaceae</taxon>
        <taxon>Ornithinimicrobium</taxon>
    </lineage>
</organism>
<reference evidence="6" key="1">
    <citation type="submission" date="2022-06" db="EMBL/GenBank/DDBJ databases">
        <title>Ornithinimicrobium JY.X270.</title>
        <authorList>
            <person name="Huang Y."/>
        </authorList>
    </citation>
    <scope>NUCLEOTIDE SEQUENCE</scope>
    <source>
        <strain evidence="6">JY.X270</strain>
    </source>
</reference>
<evidence type="ECO:0000256" key="2">
    <source>
        <dbReference type="ARBA" id="ARBA00022801"/>
    </source>
</evidence>
<gene>
    <name evidence="6" type="ORF">NF557_01025</name>
</gene>
<evidence type="ECO:0000256" key="1">
    <source>
        <dbReference type="ARBA" id="ARBA00010233"/>
    </source>
</evidence>
<dbReference type="Pfam" id="PF02016">
    <property type="entry name" value="Peptidase_S66"/>
    <property type="match status" value="1"/>
</dbReference>
<evidence type="ECO:0000259" key="4">
    <source>
        <dbReference type="Pfam" id="PF02016"/>
    </source>
</evidence>
<keyword evidence="7" id="KW-1185">Reference proteome</keyword>
<feature type="domain" description="LD-carboxypeptidase N-terminal" evidence="4">
    <location>
        <begin position="14"/>
        <end position="134"/>
    </location>
</feature>
<dbReference type="InterPro" id="IPR040449">
    <property type="entry name" value="Peptidase_S66_N"/>
</dbReference>
<dbReference type="Pfam" id="PF17676">
    <property type="entry name" value="Peptidase_S66C"/>
    <property type="match status" value="1"/>
</dbReference>
<dbReference type="InterPro" id="IPR003507">
    <property type="entry name" value="S66_fam"/>
</dbReference>
<keyword evidence="2" id="KW-0378">Hydrolase</keyword>
<dbReference type="Proteomes" id="UP001056535">
    <property type="component" value="Chromosome"/>
</dbReference>
<evidence type="ECO:0000256" key="3">
    <source>
        <dbReference type="SAM" id="MobiDB-lite"/>
    </source>
</evidence>
<dbReference type="PANTHER" id="PTHR30237:SF5">
    <property type="entry name" value="CARBOXYPEPTIDASE VC_A0337-RELATED"/>
    <property type="match status" value="1"/>
</dbReference>
<accession>A0ABY4YIU7</accession>
<dbReference type="SUPFAM" id="SSF141986">
    <property type="entry name" value="LD-carboxypeptidase A C-terminal domain-like"/>
    <property type="match status" value="1"/>
</dbReference>